<dbReference type="SMART" id="SM00355">
    <property type="entry name" value="ZnF_C2H2"/>
    <property type="match status" value="5"/>
</dbReference>
<feature type="domain" description="C2H2-type" evidence="2">
    <location>
        <begin position="423"/>
        <end position="443"/>
    </location>
</feature>
<accession>A0A8E2F5K1</accession>
<evidence type="ECO:0000256" key="1">
    <source>
        <dbReference type="SAM" id="MobiDB-lite"/>
    </source>
</evidence>
<sequence length="757" mass="85655">MAALREPASAFLPTFTAAALNEDYSTRRMHSFVLVEHGNVRSSIFLGFEEMSSGVTATCKAAQWQSDRIPPNHKMPTISSLLHEEFENGTRISRGSIAKVKPQRRPDLDIEAQEKLVRQDSQPTPTPISTSTSISRNVAVPVAVDTFSLSPLGRLPPLPTPPCSAPPRTETTSTQAECCGPFHKGRPSHRTKRLAERLADSMKRKFREVQGGRPESEPLACEAHEDRPSCGAHEHSAADSCRSTQRGPSNHRINSAVVIESSGPTQHQMSSKSNRKFRTWMHSLNRDSKSSHNRGAPTTAESMRSRIRSITSKAKRLFSKSHSLKSSELGSAPNGQAPEDLPPSIFYSEGPKQGSPIELDTNNASFRPHDSGADAGAPAVSNSIHDMSPPPQRYSSYAVYEENGLLELDIRIITGGPPRPFQCTFCLKPCDEESNWIQHEWSHFPQHGWTCMINGQTHVHNGWVCCSFCADVNPTHDFSQHNTDHCTDKRILDRTFTTESDLKQHLHTIHGDNRVMIGVMQSWNWPQCMNEWYWYCGFCDTILQSWDKRKEHINEHFRNGETMSTWNPLASPYPWSRQLSPFIPGFPRWEPSKLLAIQQHTILDVINKVVEPRQRNQCDLCNITPLANFGEFTRHMSLWHHPKKSWSCPSLTRGWELMNFFGSYLEHSSESTQEAYFCLCCGKEFLKDSSNSDMLNKHLQDDHHFVECHHDKTFAPELFSLHLANIHHVDFDYVGDFANLCQKEERPPALMACSKDR</sequence>
<feature type="compositionally biased region" description="Basic and acidic residues" evidence="1">
    <location>
        <begin position="207"/>
        <end position="237"/>
    </location>
</feature>
<gene>
    <name evidence="3" type="ORF">AOQ84DRAFT_209702</name>
</gene>
<organism evidence="3 4">
    <name type="scientific">Glonium stellatum</name>
    <dbReference type="NCBI Taxonomy" id="574774"/>
    <lineage>
        <taxon>Eukaryota</taxon>
        <taxon>Fungi</taxon>
        <taxon>Dikarya</taxon>
        <taxon>Ascomycota</taxon>
        <taxon>Pezizomycotina</taxon>
        <taxon>Dothideomycetes</taxon>
        <taxon>Pleosporomycetidae</taxon>
        <taxon>Gloniales</taxon>
        <taxon>Gloniaceae</taxon>
        <taxon>Glonium</taxon>
    </lineage>
</organism>
<dbReference type="PROSITE" id="PS00028">
    <property type="entry name" value="ZINC_FINGER_C2H2_1"/>
    <property type="match status" value="1"/>
</dbReference>
<reference evidence="3 4" key="1">
    <citation type="journal article" date="2016" name="Nat. Commun.">
        <title>Ectomycorrhizal ecology is imprinted in the genome of the dominant symbiotic fungus Cenococcum geophilum.</title>
        <authorList>
            <consortium name="DOE Joint Genome Institute"/>
            <person name="Peter M."/>
            <person name="Kohler A."/>
            <person name="Ohm R.A."/>
            <person name="Kuo A."/>
            <person name="Krutzmann J."/>
            <person name="Morin E."/>
            <person name="Arend M."/>
            <person name="Barry K.W."/>
            <person name="Binder M."/>
            <person name="Choi C."/>
            <person name="Clum A."/>
            <person name="Copeland A."/>
            <person name="Grisel N."/>
            <person name="Haridas S."/>
            <person name="Kipfer T."/>
            <person name="LaButti K."/>
            <person name="Lindquist E."/>
            <person name="Lipzen A."/>
            <person name="Maire R."/>
            <person name="Meier B."/>
            <person name="Mihaltcheva S."/>
            <person name="Molinier V."/>
            <person name="Murat C."/>
            <person name="Poggeler S."/>
            <person name="Quandt C.A."/>
            <person name="Sperisen C."/>
            <person name="Tritt A."/>
            <person name="Tisserant E."/>
            <person name="Crous P.W."/>
            <person name="Henrissat B."/>
            <person name="Nehls U."/>
            <person name="Egli S."/>
            <person name="Spatafora J.W."/>
            <person name="Grigoriev I.V."/>
            <person name="Martin F.M."/>
        </authorList>
    </citation>
    <scope>NUCLEOTIDE SEQUENCE [LARGE SCALE GENOMIC DNA]</scope>
    <source>
        <strain evidence="3 4">CBS 207.34</strain>
    </source>
</reference>
<dbReference type="InterPro" id="IPR013087">
    <property type="entry name" value="Znf_C2H2_type"/>
</dbReference>
<evidence type="ECO:0000313" key="4">
    <source>
        <dbReference type="Proteomes" id="UP000250140"/>
    </source>
</evidence>
<evidence type="ECO:0000313" key="3">
    <source>
        <dbReference type="EMBL" id="OCL10740.1"/>
    </source>
</evidence>
<name>A0A8E2F5K1_9PEZI</name>
<proteinExistence type="predicted"/>
<protein>
    <recommendedName>
        <fullName evidence="2">C2H2-type domain-containing protein</fullName>
    </recommendedName>
</protein>
<dbReference type="EMBL" id="KV749176">
    <property type="protein sequence ID" value="OCL10740.1"/>
    <property type="molecule type" value="Genomic_DNA"/>
</dbReference>
<feature type="region of interest" description="Disordered" evidence="1">
    <location>
        <begin position="163"/>
        <end position="191"/>
    </location>
</feature>
<dbReference type="Proteomes" id="UP000250140">
    <property type="component" value="Unassembled WGS sequence"/>
</dbReference>
<keyword evidence="4" id="KW-1185">Reference proteome</keyword>
<feature type="region of interest" description="Disordered" evidence="1">
    <location>
        <begin position="284"/>
        <end position="363"/>
    </location>
</feature>
<dbReference type="OrthoDB" id="5400387at2759"/>
<feature type="region of interest" description="Disordered" evidence="1">
    <location>
        <begin position="369"/>
        <end position="388"/>
    </location>
</feature>
<feature type="compositionally biased region" description="Polar residues" evidence="1">
    <location>
        <begin position="241"/>
        <end position="250"/>
    </location>
</feature>
<evidence type="ECO:0000259" key="2">
    <source>
        <dbReference type="PROSITE" id="PS00028"/>
    </source>
</evidence>
<feature type="region of interest" description="Disordered" evidence="1">
    <location>
        <begin position="207"/>
        <end position="250"/>
    </location>
</feature>
<feature type="compositionally biased region" description="Basic residues" evidence="1">
    <location>
        <begin position="313"/>
        <end position="323"/>
    </location>
</feature>
<dbReference type="AlphaFoldDB" id="A0A8E2F5K1"/>